<dbReference type="PANTHER" id="PTHR12215:SF10">
    <property type="entry name" value="L-AMINOADIPATE-SEMIALDEHYDE DEHYDROGENASE-PHOSPHOPANTETHEINYL TRANSFERASE"/>
    <property type="match status" value="1"/>
</dbReference>
<comment type="caution">
    <text evidence="13">The sequence shown here is derived from an EMBL/GenBank/DDBJ whole genome shotgun (WGS) entry which is preliminary data.</text>
</comment>
<evidence type="ECO:0000313" key="14">
    <source>
        <dbReference type="Proteomes" id="UP000051886"/>
    </source>
</evidence>
<dbReference type="Proteomes" id="UP000051886">
    <property type="component" value="Unassembled WGS sequence"/>
</dbReference>
<evidence type="ECO:0000256" key="3">
    <source>
        <dbReference type="ARBA" id="ARBA00022490"/>
    </source>
</evidence>
<dbReference type="RefSeq" id="WP_017866907.1">
    <property type="nucleotide sequence ID" value="NZ_BJYB01000022.1"/>
</dbReference>
<evidence type="ECO:0000259" key="12">
    <source>
        <dbReference type="Pfam" id="PF01648"/>
    </source>
</evidence>
<evidence type="ECO:0000256" key="4">
    <source>
        <dbReference type="ARBA" id="ARBA00022516"/>
    </source>
</evidence>
<sequence length="119" mass="13166">MVVGVGVDITDLARIKRAQERSSNFASRVLTANELEIYENLSNRRQLEFLGGRFSAKESYSKAYGTGIGSQLSFQDIELLNDESGQPQVTQHPLKSAVNVAVSISHTEKLVLTEVLIER</sequence>
<comment type="function">
    <text evidence="11">Transfers the 4'-phosphopantetheine moiety from coenzyme A to a Ser of acyl-carrier-protein.</text>
</comment>
<dbReference type="GO" id="GO:0006633">
    <property type="term" value="P:fatty acid biosynthetic process"/>
    <property type="evidence" value="ECO:0007669"/>
    <property type="project" value="UniProtKB-UniRule"/>
</dbReference>
<protein>
    <recommendedName>
        <fullName evidence="11">Holo-[acyl-carrier-protein] synthase</fullName>
        <shortName evidence="11">Holo-ACP synthase</shortName>
        <ecNumber evidence="11">2.7.8.7</ecNumber>
    </recommendedName>
    <alternativeName>
        <fullName evidence="11">4'-phosphopantetheinyl transferase AcpS</fullName>
    </alternativeName>
</protein>
<keyword evidence="3 11" id="KW-0963">Cytoplasm</keyword>
<evidence type="ECO:0000256" key="1">
    <source>
        <dbReference type="ARBA" id="ARBA00001946"/>
    </source>
</evidence>
<evidence type="ECO:0000256" key="8">
    <source>
        <dbReference type="ARBA" id="ARBA00022842"/>
    </source>
</evidence>
<dbReference type="InterPro" id="IPR037143">
    <property type="entry name" value="4-PPantetheinyl_Trfase_dom_sf"/>
</dbReference>
<dbReference type="PANTHER" id="PTHR12215">
    <property type="entry name" value="PHOSPHOPANTETHEINE TRANSFERASE"/>
    <property type="match status" value="1"/>
</dbReference>
<comment type="similarity">
    <text evidence="2">Belongs to the P-Pant transferase superfamily. Gsp/Sfp/HetI/AcpT family.</text>
</comment>
<dbReference type="NCBIfam" id="TIGR00556">
    <property type="entry name" value="pantethn_trn"/>
    <property type="match status" value="1"/>
</dbReference>
<evidence type="ECO:0000256" key="10">
    <source>
        <dbReference type="ARBA" id="ARBA00023160"/>
    </source>
</evidence>
<dbReference type="InterPro" id="IPR004568">
    <property type="entry name" value="Ppantetheine-prot_Trfase_dom"/>
</dbReference>
<dbReference type="InterPro" id="IPR002582">
    <property type="entry name" value="ACPS"/>
</dbReference>
<feature type="binding site" evidence="11">
    <location>
        <position position="8"/>
    </location>
    <ligand>
        <name>Mg(2+)</name>
        <dbReference type="ChEBI" id="CHEBI:18420"/>
    </ligand>
</feature>
<feature type="domain" description="4'-phosphopantetheinyl transferase" evidence="12">
    <location>
        <begin position="4"/>
        <end position="109"/>
    </location>
</feature>
<dbReference type="EC" id="2.7.8.7" evidence="11"/>
<proteinExistence type="inferred from homology"/>
<dbReference type="OrthoDB" id="517356at2"/>
<comment type="catalytic activity">
    <reaction evidence="11">
        <text>apo-[ACP] + CoA = holo-[ACP] + adenosine 3',5'-bisphosphate + H(+)</text>
        <dbReference type="Rhea" id="RHEA:12068"/>
        <dbReference type="Rhea" id="RHEA-COMP:9685"/>
        <dbReference type="Rhea" id="RHEA-COMP:9690"/>
        <dbReference type="ChEBI" id="CHEBI:15378"/>
        <dbReference type="ChEBI" id="CHEBI:29999"/>
        <dbReference type="ChEBI" id="CHEBI:57287"/>
        <dbReference type="ChEBI" id="CHEBI:58343"/>
        <dbReference type="ChEBI" id="CHEBI:64479"/>
        <dbReference type="EC" id="2.7.8.7"/>
    </reaction>
</comment>
<dbReference type="GO" id="GO:0019878">
    <property type="term" value="P:lysine biosynthetic process via aminoadipic acid"/>
    <property type="evidence" value="ECO:0007669"/>
    <property type="project" value="TreeGrafter"/>
</dbReference>
<gene>
    <name evidence="11" type="primary">acpS</name>
    <name evidence="13" type="ORF">IV66_GL000438</name>
</gene>
<evidence type="ECO:0000256" key="7">
    <source>
        <dbReference type="ARBA" id="ARBA00022832"/>
    </source>
</evidence>
<evidence type="ECO:0000256" key="6">
    <source>
        <dbReference type="ARBA" id="ARBA00022723"/>
    </source>
</evidence>
<evidence type="ECO:0000313" key="13">
    <source>
        <dbReference type="EMBL" id="KRN97517.1"/>
    </source>
</evidence>
<accession>A0A0R2LFU8</accession>
<keyword evidence="5 11" id="KW-0808">Transferase</keyword>
<dbReference type="Gene3D" id="3.90.470.20">
    <property type="entry name" value="4'-phosphopantetheinyl transferase domain"/>
    <property type="match status" value="1"/>
</dbReference>
<evidence type="ECO:0000256" key="2">
    <source>
        <dbReference type="ARBA" id="ARBA00010990"/>
    </source>
</evidence>
<dbReference type="NCBIfam" id="TIGR00516">
    <property type="entry name" value="acpS"/>
    <property type="match status" value="1"/>
</dbReference>
<dbReference type="InterPro" id="IPR050559">
    <property type="entry name" value="P-Pant_transferase_sf"/>
</dbReference>
<comment type="subcellular location">
    <subcellularLocation>
        <location evidence="11">Cytoplasm</location>
    </subcellularLocation>
</comment>
<keyword evidence="7 11" id="KW-0276">Fatty acid metabolism</keyword>
<reference evidence="13 14" key="1">
    <citation type="journal article" date="2015" name="Genome Announc.">
        <title>Expanding the biotechnology potential of lactobacilli through comparative genomics of 213 strains and associated genera.</title>
        <authorList>
            <person name="Sun Z."/>
            <person name="Harris H.M."/>
            <person name="McCann A."/>
            <person name="Guo C."/>
            <person name="Argimon S."/>
            <person name="Zhang W."/>
            <person name="Yang X."/>
            <person name="Jeffery I.B."/>
            <person name="Cooney J.C."/>
            <person name="Kagawa T.F."/>
            <person name="Liu W."/>
            <person name="Song Y."/>
            <person name="Salvetti E."/>
            <person name="Wrobel A."/>
            <person name="Rasinkangas P."/>
            <person name="Parkhill J."/>
            <person name="Rea M.C."/>
            <person name="O'Sullivan O."/>
            <person name="Ritari J."/>
            <person name="Douillard F.P."/>
            <person name="Paul Ross R."/>
            <person name="Yang R."/>
            <person name="Briner A.E."/>
            <person name="Felis G.E."/>
            <person name="de Vos W.M."/>
            <person name="Barrangou R."/>
            <person name="Klaenhammer T.R."/>
            <person name="Caufield P.W."/>
            <person name="Cui Y."/>
            <person name="Zhang H."/>
            <person name="O'Toole P.W."/>
        </authorList>
    </citation>
    <scope>NUCLEOTIDE SEQUENCE [LARGE SCALE GENOMIC DNA]</scope>
    <source>
        <strain evidence="13 14">NBRC 103219</strain>
    </source>
</reference>
<dbReference type="EMBL" id="JQCN01000060">
    <property type="protein sequence ID" value="KRN97517.1"/>
    <property type="molecule type" value="Genomic_DNA"/>
</dbReference>
<dbReference type="AlphaFoldDB" id="A0A0R2LFU8"/>
<dbReference type="Pfam" id="PF01648">
    <property type="entry name" value="ACPS"/>
    <property type="match status" value="1"/>
</dbReference>
<keyword evidence="10 11" id="KW-0275">Fatty acid biosynthesis</keyword>
<dbReference type="PATRIC" id="fig|449659.4.peg.439"/>
<keyword evidence="6 11" id="KW-0479">Metal-binding</keyword>
<dbReference type="GO" id="GO:0000287">
    <property type="term" value="F:magnesium ion binding"/>
    <property type="evidence" value="ECO:0007669"/>
    <property type="project" value="UniProtKB-UniRule"/>
</dbReference>
<keyword evidence="9 11" id="KW-0443">Lipid metabolism</keyword>
<dbReference type="SUPFAM" id="SSF56214">
    <property type="entry name" value="4'-phosphopantetheinyl transferase"/>
    <property type="match status" value="1"/>
</dbReference>
<name>A0A0R2LFU8_9LACO</name>
<dbReference type="InterPro" id="IPR008278">
    <property type="entry name" value="4-PPantetheinyl_Trfase_dom"/>
</dbReference>
<dbReference type="GO" id="GO:0008897">
    <property type="term" value="F:holo-[acyl-carrier-protein] synthase activity"/>
    <property type="evidence" value="ECO:0007669"/>
    <property type="project" value="UniProtKB-UniRule"/>
</dbReference>
<evidence type="ECO:0000256" key="11">
    <source>
        <dbReference type="HAMAP-Rule" id="MF_00101"/>
    </source>
</evidence>
<evidence type="ECO:0000256" key="5">
    <source>
        <dbReference type="ARBA" id="ARBA00022679"/>
    </source>
</evidence>
<dbReference type="GO" id="GO:0005829">
    <property type="term" value="C:cytosol"/>
    <property type="evidence" value="ECO:0007669"/>
    <property type="project" value="TreeGrafter"/>
</dbReference>
<keyword evidence="14" id="KW-1185">Reference proteome</keyword>
<dbReference type="HAMAP" id="MF_00101">
    <property type="entry name" value="AcpS"/>
    <property type="match status" value="1"/>
</dbReference>
<comment type="similarity">
    <text evidence="11">Belongs to the P-Pant transferase superfamily. AcpS family.</text>
</comment>
<dbReference type="STRING" id="449659.IV66_GL000438"/>
<feature type="binding site" evidence="11">
    <location>
        <position position="58"/>
    </location>
    <ligand>
        <name>Mg(2+)</name>
        <dbReference type="ChEBI" id="CHEBI:18420"/>
    </ligand>
</feature>
<evidence type="ECO:0000256" key="9">
    <source>
        <dbReference type="ARBA" id="ARBA00023098"/>
    </source>
</evidence>
<keyword evidence="4 11" id="KW-0444">Lipid biosynthesis</keyword>
<keyword evidence="8 11" id="KW-0460">Magnesium</keyword>
<organism evidence="13 14">
    <name type="scientific">Ligilactobacillus pobuzihii</name>
    <dbReference type="NCBI Taxonomy" id="449659"/>
    <lineage>
        <taxon>Bacteria</taxon>
        <taxon>Bacillati</taxon>
        <taxon>Bacillota</taxon>
        <taxon>Bacilli</taxon>
        <taxon>Lactobacillales</taxon>
        <taxon>Lactobacillaceae</taxon>
        <taxon>Ligilactobacillus</taxon>
    </lineage>
</organism>
<comment type="cofactor">
    <cofactor evidence="1 11">
        <name>Mg(2+)</name>
        <dbReference type="ChEBI" id="CHEBI:18420"/>
    </cofactor>
</comment>